<sequence>MAAAQGVHDLLDMNDVLDDGMDAKDDIVLMQDSDTICQTLHQICQLEQDKQGILDWIKEEDGMEVRQAEVCEPVRPTGVPVAVAQEEDTNKAVEDALYCEDEDDDDEMRGAGVDIKMEDATLQPLTDALLTENILDMFTSMYADDQQQNQIKMNALSIQIPTPITIPRYQPLQPPTVTYQSTRLLAPHSTPNMHFANYFSQPTQSPSKPFPGGGLPPPYPGALFSPTHQNLASIKSSCPKSKTPKALPRFTLSPDIAEQKLMQIFFRYCDPATKCLGLTPLLNMLTKHRIKEDTPLNLAILFPPNETTTKQFPHSLFESDKDTLTLQAFQNAFQICNRCTEMKRKQSHHKLLQSDNDDDNDIAPVLVRVVPATYEGPKIKSCDHFQWTWCEGFEKTGNEKCNGTNRHDKCPKYLANCTLWKHRLPPKNRKSKGPHDMDSPAKKLKFFS</sequence>
<dbReference type="Proteomes" id="UP000481153">
    <property type="component" value="Unassembled WGS sequence"/>
</dbReference>
<accession>A0A6G0WPE8</accession>
<dbReference type="VEuPathDB" id="FungiDB:AeMF1_014980"/>
<gene>
    <name evidence="2" type="ORF">Ae201684_013025</name>
</gene>
<evidence type="ECO:0000313" key="2">
    <source>
        <dbReference type="EMBL" id="KAF0729278.1"/>
    </source>
</evidence>
<dbReference type="AlphaFoldDB" id="A0A6G0WPE8"/>
<proteinExistence type="predicted"/>
<reference evidence="2 3" key="1">
    <citation type="submission" date="2019-07" db="EMBL/GenBank/DDBJ databases">
        <title>Genomics analysis of Aphanomyces spp. identifies a new class of oomycete effector associated with host adaptation.</title>
        <authorList>
            <person name="Gaulin E."/>
        </authorList>
    </citation>
    <scope>NUCLEOTIDE SEQUENCE [LARGE SCALE GENOMIC DNA]</scope>
    <source>
        <strain evidence="2 3">ATCC 201684</strain>
    </source>
</reference>
<evidence type="ECO:0000313" key="3">
    <source>
        <dbReference type="Proteomes" id="UP000481153"/>
    </source>
</evidence>
<evidence type="ECO:0000256" key="1">
    <source>
        <dbReference type="SAM" id="MobiDB-lite"/>
    </source>
</evidence>
<name>A0A6G0WPE8_9STRA</name>
<organism evidence="2 3">
    <name type="scientific">Aphanomyces euteiches</name>
    <dbReference type="NCBI Taxonomy" id="100861"/>
    <lineage>
        <taxon>Eukaryota</taxon>
        <taxon>Sar</taxon>
        <taxon>Stramenopiles</taxon>
        <taxon>Oomycota</taxon>
        <taxon>Saprolegniomycetes</taxon>
        <taxon>Saprolegniales</taxon>
        <taxon>Verrucalvaceae</taxon>
        <taxon>Aphanomyces</taxon>
    </lineage>
</organism>
<comment type="caution">
    <text evidence="2">The sequence shown here is derived from an EMBL/GenBank/DDBJ whole genome shotgun (WGS) entry which is preliminary data.</text>
</comment>
<keyword evidence="3" id="KW-1185">Reference proteome</keyword>
<dbReference type="EMBL" id="VJMJ01000166">
    <property type="protein sequence ID" value="KAF0729278.1"/>
    <property type="molecule type" value="Genomic_DNA"/>
</dbReference>
<feature type="region of interest" description="Disordered" evidence="1">
    <location>
        <begin position="424"/>
        <end position="448"/>
    </location>
</feature>
<protein>
    <submittedName>
        <fullName evidence="2">Uncharacterized protein</fullName>
    </submittedName>
</protein>